<feature type="region of interest" description="Disordered" evidence="3">
    <location>
        <begin position="104"/>
        <end position="209"/>
    </location>
</feature>
<feature type="transmembrane region" description="Helical" evidence="4">
    <location>
        <begin position="315"/>
        <end position="337"/>
    </location>
</feature>
<dbReference type="FunFam" id="2.120.10.30:FF:000064">
    <property type="entry name" value="Uncharacterized protein"/>
    <property type="match status" value="1"/>
</dbReference>
<reference evidence="6" key="1">
    <citation type="submission" date="2025-08" db="UniProtKB">
        <authorList>
            <consortium name="RefSeq"/>
        </authorList>
    </citation>
    <scope>IDENTIFICATION</scope>
    <source>
        <tissue evidence="6">Gonad</tissue>
    </source>
</reference>
<feature type="repeat" description="NHL" evidence="2">
    <location>
        <begin position="566"/>
        <end position="593"/>
    </location>
</feature>
<dbReference type="GO" id="GO:0061630">
    <property type="term" value="F:ubiquitin protein ligase activity"/>
    <property type="evidence" value="ECO:0007669"/>
    <property type="project" value="TreeGrafter"/>
</dbReference>
<keyword evidence="5" id="KW-1185">Reference proteome</keyword>
<keyword evidence="1" id="KW-0677">Repeat</keyword>
<dbReference type="OrthoDB" id="10353710at2759"/>
<feature type="compositionally biased region" description="Low complexity" evidence="3">
    <location>
        <begin position="242"/>
        <end position="262"/>
    </location>
</feature>
<dbReference type="GeneID" id="109469231"/>
<gene>
    <name evidence="6" type="primary">LOC109469231</name>
</gene>
<dbReference type="RefSeq" id="XP_019623256.1">
    <property type="nucleotide sequence ID" value="XM_019767697.1"/>
</dbReference>
<dbReference type="PANTHER" id="PTHR24104">
    <property type="entry name" value="E3 UBIQUITIN-PROTEIN LIGASE NHLRC1-RELATED"/>
    <property type="match status" value="1"/>
</dbReference>
<dbReference type="GO" id="GO:0000209">
    <property type="term" value="P:protein polyubiquitination"/>
    <property type="evidence" value="ECO:0007669"/>
    <property type="project" value="TreeGrafter"/>
</dbReference>
<dbReference type="GO" id="GO:0043161">
    <property type="term" value="P:proteasome-mediated ubiquitin-dependent protein catabolic process"/>
    <property type="evidence" value="ECO:0007669"/>
    <property type="project" value="TreeGrafter"/>
</dbReference>
<feature type="repeat" description="NHL" evidence="2">
    <location>
        <begin position="366"/>
        <end position="407"/>
    </location>
</feature>
<dbReference type="InterPro" id="IPR011042">
    <property type="entry name" value="6-blade_b-propeller_TolB-like"/>
</dbReference>
<feature type="compositionally biased region" description="Low complexity" evidence="3">
    <location>
        <begin position="39"/>
        <end position="55"/>
    </location>
</feature>
<dbReference type="Proteomes" id="UP000515135">
    <property type="component" value="Unplaced"/>
</dbReference>
<keyword evidence="4" id="KW-1133">Transmembrane helix</keyword>
<dbReference type="InterPro" id="IPR050952">
    <property type="entry name" value="TRIM-NHL_E3_ligases"/>
</dbReference>
<protein>
    <submittedName>
        <fullName evidence="6">Protein wech-like</fullName>
    </submittedName>
</protein>
<dbReference type="Gene3D" id="2.120.10.30">
    <property type="entry name" value="TolB, C-terminal domain"/>
    <property type="match status" value="1"/>
</dbReference>
<feature type="region of interest" description="Disordered" evidence="3">
    <location>
        <begin position="1"/>
        <end position="55"/>
    </location>
</feature>
<name>A0A6P4Z109_BRABE</name>
<dbReference type="KEGG" id="bbel:109469231"/>
<feature type="compositionally biased region" description="Low complexity" evidence="3">
    <location>
        <begin position="141"/>
        <end position="156"/>
    </location>
</feature>
<evidence type="ECO:0000256" key="1">
    <source>
        <dbReference type="ARBA" id="ARBA00022737"/>
    </source>
</evidence>
<keyword evidence="4" id="KW-0472">Membrane</keyword>
<organism evidence="5 6">
    <name type="scientific">Branchiostoma belcheri</name>
    <name type="common">Amphioxus</name>
    <dbReference type="NCBI Taxonomy" id="7741"/>
    <lineage>
        <taxon>Eukaryota</taxon>
        <taxon>Metazoa</taxon>
        <taxon>Chordata</taxon>
        <taxon>Cephalochordata</taxon>
        <taxon>Leptocardii</taxon>
        <taxon>Amphioxiformes</taxon>
        <taxon>Branchiostomatidae</taxon>
        <taxon>Branchiostoma</taxon>
    </lineage>
</organism>
<dbReference type="Pfam" id="PF01436">
    <property type="entry name" value="NHL"/>
    <property type="match status" value="3"/>
</dbReference>
<proteinExistence type="predicted"/>
<evidence type="ECO:0000313" key="5">
    <source>
        <dbReference type="Proteomes" id="UP000515135"/>
    </source>
</evidence>
<dbReference type="PROSITE" id="PS51125">
    <property type="entry name" value="NHL"/>
    <property type="match status" value="2"/>
</dbReference>
<accession>A0A6P4Z109</accession>
<feature type="compositionally biased region" description="Polar residues" evidence="3">
    <location>
        <begin position="104"/>
        <end position="115"/>
    </location>
</feature>
<sequence length="639" mass="69003">MRSAVPPAKIRKTARQLQVDSDGYKGDEEDDDYGVSVESDAAAGSGQTTGATSSADADIEAYVAAYMCEEDLVFIKSLSKGMRTNCPVKGCTGISTTIAACESTPTTPASVSDVMNTRGIRHPSDALLPNTISPRNARDPSPTYNQNTQNSQSPNPMYLPKAQKQQPDSLPEPTLDSDNPCIQPEAASFQEDDQTTSGPAVGDDDPFSQPYAVRYKEEDEGVGITPYAVAYMCQDDTDNTDQTDTKTPSSSNNDTDNTLNQNPMFVQNTLNPNPMCAQNALNPNPMYGQNALNPNPVPKVVQEAGCVCTSRWVCAAVTAAVILVLLILVGTLAGLYLNTREQPTQPVDTTNTTESYTGHVKSTPIVFGGEGSSPGQISDPNGVAVSADNEIYVVDLNNKRVQVFSMNGTFLRLFPPEVPGGNGQAMPMYPTDVDIDDEGHIWVVGKNFPTSGAVHVVQYGLNGIPVTTFGVQRSDWFPVIAVNSRYNRIIVVAHYEVLKFKPNGSFDGSFVKEEGAELRYGRHHITSDRDGNILVTDTSLPGVKVYDHNGQRLFSFRTVSVGKGKPRGICMDPQGHIMVADSGNGRVDMFTSRGKFVRTVVNVTNPWGIALGPGGQLVVTDVSNYIVTIFPRWMVFPDE</sequence>
<evidence type="ECO:0000313" key="6">
    <source>
        <dbReference type="RefSeq" id="XP_019623256.1"/>
    </source>
</evidence>
<feature type="region of interest" description="Disordered" evidence="3">
    <location>
        <begin position="236"/>
        <end position="269"/>
    </location>
</feature>
<dbReference type="PANTHER" id="PTHR24104:SF50">
    <property type="entry name" value="SMP-30_GLUCONOLACTONASE_LRE-LIKE REGION DOMAIN-CONTAINING PROTEIN"/>
    <property type="match status" value="1"/>
</dbReference>
<dbReference type="AlphaFoldDB" id="A0A6P4Z109"/>
<keyword evidence="4" id="KW-0812">Transmembrane</keyword>
<evidence type="ECO:0000256" key="2">
    <source>
        <dbReference type="PROSITE-ProRule" id="PRU00504"/>
    </source>
</evidence>
<dbReference type="InterPro" id="IPR001258">
    <property type="entry name" value="NHL_repeat"/>
</dbReference>
<evidence type="ECO:0000256" key="3">
    <source>
        <dbReference type="SAM" id="MobiDB-lite"/>
    </source>
</evidence>
<evidence type="ECO:0000256" key="4">
    <source>
        <dbReference type="SAM" id="Phobius"/>
    </source>
</evidence>
<dbReference type="SUPFAM" id="SSF101898">
    <property type="entry name" value="NHL repeat"/>
    <property type="match status" value="1"/>
</dbReference>